<gene>
    <name evidence="1" type="ORF">BcepIL02_gp56</name>
</gene>
<protein>
    <submittedName>
        <fullName evidence="1">Virion-associated phage protein</fullName>
    </submittedName>
</protein>
<dbReference type="KEGG" id="vg:7943940"/>
<dbReference type="GeneID" id="7943940"/>
<accession>C5IHP8</accession>
<sequence length="285" mass="30069">MNLYALNETPINGWATRQGFAEAAMQLAVTGKSANVLLGAGRADMVLNVTGNGTRRTFGAGAADLVLNVSGNGTRRTFGTADALMELAAAGDGKVTQVVGGTATLMLTWNKGIGGKLIYGEGDAALELDLLGDGRAATGRAGEGAAFMYLLADGWGLSRTPLKGDGLADMWLYPTGVPRLITQNGGAAEMMLRASARERVAAHVYGSGDARMLLEFLRTDPNSYHRVDGAGGALLELEFDVRDQRVVVLPGSFYPAPRARGLRVDHENRALRVPRPQRELAIAEA</sequence>
<keyword evidence="2" id="KW-1185">Reference proteome</keyword>
<organism evidence="1 2">
    <name type="scientific">Burkholderia phage BcepIL02</name>
    <dbReference type="NCBI Taxonomy" id="2886898"/>
    <lineage>
        <taxon>Viruses</taxon>
        <taxon>Duplodnaviria</taxon>
        <taxon>Heunggongvirae</taxon>
        <taxon>Uroviricota</taxon>
        <taxon>Caudoviricetes</taxon>
        <taxon>Lessievirus</taxon>
        <taxon>Lessievirus bcepil02</taxon>
    </lineage>
</organism>
<name>C5IHP8_9CAUD</name>
<evidence type="ECO:0000313" key="2">
    <source>
        <dbReference type="Proteomes" id="UP000001481"/>
    </source>
</evidence>
<proteinExistence type="predicted"/>
<dbReference type="OrthoDB" id="31387at10239"/>
<dbReference type="EMBL" id="FJ937737">
    <property type="protein sequence ID" value="ACR15049.1"/>
    <property type="molecule type" value="Genomic_DNA"/>
</dbReference>
<reference evidence="1 2" key="1">
    <citation type="journal article" date="2011" name="J. Bacteriol.">
        <title>Genomes and Characterization of Phages Bcep22 and BcepIL02, Founders of a Novel Phage Type in Burkholderia cenocepacia.</title>
        <authorList>
            <person name="Gill J.J."/>
            <person name="Summer E.J."/>
            <person name="Russell W.K."/>
            <person name="Cologna S.M."/>
            <person name="Carlile T.M."/>
            <person name="Fuller A.C."/>
            <person name="Kitsopoulos K."/>
            <person name="Mebane L.M."/>
            <person name="Parkinson B.N."/>
            <person name="Sullivan D."/>
            <person name="Carmody L.A."/>
            <person name="Gonzalez C.F."/>
            <person name="Lipuma J.J."/>
            <person name="Young R."/>
        </authorList>
    </citation>
    <scope>NUCLEOTIDE SEQUENCE [LARGE SCALE GENOMIC DNA]</scope>
</reference>
<dbReference type="RefSeq" id="YP_002922728.1">
    <property type="nucleotide sequence ID" value="NC_012743.2"/>
</dbReference>
<dbReference type="Proteomes" id="UP000001481">
    <property type="component" value="Segment"/>
</dbReference>
<evidence type="ECO:0000313" key="1">
    <source>
        <dbReference type="EMBL" id="ACR15049.1"/>
    </source>
</evidence>